<evidence type="ECO:0000256" key="3">
    <source>
        <dbReference type="ARBA" id="ARBA00022723"/>
    </source>
</evidence>
<dbReference type="InterPro" id="IPR013154">
    <property type="entry name" value="ADH-like_N"/>
</dbReference>
<dbReference type="InterPro" id="IPR036291">
    <property type="entry name" value="NAD(P)-bd_dom_sf"/>
</dbReference>
<keyword evidence="6" id="KW-0520">NAD</keyword>
<proteinExistence type="inferred from homology"/>
<evidence type="ECO:0000313" key="9">
    <source>
        <dbReference type="Proteomes" id="UP001161757"/>
    </source>
</evidence>
<dbReference type="InterPro" id="IPR011032">
    <property type="entry name" value="GroES-like_sf"/>
</dbReference>
<organism evidence="8 9">
    <name type="scientific">Exophiala dermatitidis</name>
    <name type="common">Black yeast-like fungus</name>
    <name type="synonym">Wangiella dermatitidis</name>
    <dbReference type="NCBI Taxonomy" id="5970"/>
    <lineage>
        <taxon>Eukaryota</taxon>
        <taxon>Fungi</taxon>
        <taxon>Dikarya</taxon>
        <taxon>Ascomycota</taxon>
        <taxon>Pezizomycotina</taxon>
        <taxon>Eurotiomycetes</taxon>
        <taxon>Chaetothyriomycetidae</taxon>
        <taxon>Chaetothyriales</taxon>
        <taxon>Herpotrichiellaceae</taxon>
        <taxon>Exophiala</taxon>
    </lineage>
</organism>
<dbReference type="CDD" id="cd08297">
    <property type="entry name" value="CAD3"/>
    <property type="match status" value="1"/>
</dbReference>
<evidence type="ECO:0000256" key="4">
    <source>
        <dbReference type="ARBA" id="ARBA00022833"/>
    </source>
</evidence>
<dbReference type="Pfam" id="PF00107">
    <property type="entry name" value="ADH_zinc_N"/>
    <property type="match status" value="1"/>
</dbReference>
<dbReference type="GO" id="GO:0005737">
    <property type="term" value="C:cytoplasm"/>
    <property type="evidence" value="ECO:0007669"/>
    <property type="project" value="TreeGrafter"/>
</dbReference>
<evidence type="ECO:0000256" key="6">
    <source>
        <dbReference type="ARBA" id="ARBA00023027"/>
    </source>
</evidence>
<dbReference type="PANTHER" id="PTHR42940:SF6">
    <property type="entry name" value="DEHYDROGENASE, PUTATIVE (AFU_ORTHOLOGUE AFUA_2G04590)-RELATED"/>
    <property type="match status" value="1"/>
</dbReference>
<dbReference type="SUPFAM" id="SSF50129">
    <property type="entry name" value="GroES-like"/>
    <property type="match status" value="1"/>
</dbReference>
<dbReference type="PANTHER" id="PTHR42940">
    <property type="entry name" value="ALCOHOL DEHYDROGENASE 1-RELATED"/>
    <property type="match status" value="1"/>
</dbReference>
<dbReference type="Gene3D" id="3.40.50.720">
    <property type="entry name" value="NAD(P)-binding Rossmann-like Domain"/>
    <property type="match status" value="1"/>
</dbReference>
<dbReference type="InterPro" id="IPR020843">
    <property type="entry name" value="ER"/>
</dbReference>
<evidence type="ECO:0000256" key="5">
    <source>
        <dbReference type="ARBA" id="ARBA00023002"/>
    </source>
</evidence>
<evidence type="ECO:0000256" key="1">
    <source>
        <dbReference type="ARBA" id="ARBA00001947"/>
    </source>
</evidence>
<sequence>MSELTIPKTQTAAIVRQQGGPVEFDDNYPVTLPKEDEVLVKVLYTGVCQSDLHTKAGTAPGADGRPITNIKLPHVGGHEGVGRVVAFGPNLKPSETLQLGTLVGIRFASRVCHECEYCLSGREQYCQKATNHLHHEDGSFQQYCVLDTKYLTMLPQDIDPKVVGPALCAGVTAYKAVRNTDVKQGEWLTVIGAGGGLGHFAVQYGLALGAKVLGVDAGDDKKRFVESLGAQFLDFSKCQDLAGKVRDVTAGGTHAVVVTSGHPGAFRNLVDMIRIGGSLCMVGIPPGDVHLDTPIATIVIRGLKIQGNLVGSLKETLEAVELVRVGKVKPHVQVRPFRDLPEVYEMLEKGDIPGRIVLQL</sequence>
<comment type="similarity">
    <text evidence="2">Belongs to the zinc-containing alcohol dehydrogenase family.</text>
</comment>
<reference evidence="8" key="1">
    <citation type="submission" date="2023-01" db="EMBL/GenBank/DDBJ databases">
        <title>Exophiala dermititidis isolated from Cystic Fibrosis Patient.</title>
        <authorList>
            <person name="Kurbessoian T."/>
            <person name="Crocker A."/>
            <person name="Murante D."/>
            <person name="Hogan D.A."/>
            <person name="Stajich J.E."/>
        </authorList>
    </citation>
    <scope>NUCLEOTIDE SEQUENCE</scope>
    <source>
        <strain evidence="8">Ex8</strain>
    </source>
</reference>
<accession>A0AAN6IY00</accession>
<name>A0AAN6IY00_EXODE</name>
<keyword evidence="4" id="KW-0862">Zinc</keyword>
<dbReference type="SUPFAM" id="SSF51735">
    <property type="entry name" value="NAD(P)-binding Rossmann-fold domains"/>
    <property type="match status" value="1"/>
</dbReference>
<evidence type="ECO:0000259" key="7">
    <source>
        <dbReference type="SMART" id="SM00829"/>
    </source>
</evidence>
<dbReference type="GO" id="GO:0046872">
    <property type="term" value="F:metal ion binding"/>
    <property type="evidence" value="ECO:0007669"/>
    <property type="project" value="UniProtKB-KW"/>
</dbReference>
<dbReference type="EMBL" id="JAJGCB010000001">
    <property type="protein sequence ID" value="KAJ8995399.1"/>
    <property type="molecule type" value="Genomic_DNA"/>
</dbReference>
<evidence type="ECO:0000256" key="2">
    <source>
        <dbReference type="ARBA" id="ARBA00008072"/>
    </source>
</evidence>
<comment type="cofactor">
    <cofactor evidence="1">
        <name>Zn(2+)</name>
        <dbReference type="ChEBI" id="CHEBI:29105"/>
    </cofactor>
</comment>
<dbReference type="InterPro" id="IPR013149">
    <property type="entry name" value="ADH-like_C"/>
</dbReference>
<dbReference type="Proteomes" id="UP001161757">
    <property type="component" value="Unassembled WGS sequence"/>
</dbReference>
<dbReference type="AlphaFoldDB" id="A0AAN6IY00"/>
<gene>
    <name evidence="8" type="ORF">HRR80_000174</name>
</gene>
<dbReference type="Gene3D" id="3.90.180.10">
    <property type="entry name" value="Medium-chain alcohol dehydrogenases, catalytic domain"/>
    <property type="match status" value="1"/>
</dbReference>
<dbReference type="FunFam" id="3.40.50.720:FF:000039">
    <property type="entry name" value="Alcohol dehydrogenase AdhP"/>
    <property type="match status" value="1"/>
</dbReference>
<dbReference type="SMART" id="SM00829">
    <property type="entry name" value="PKS_ER"/>
    <property type="match status" value="1"/>
</dbReference>
<feature type="domain" description="Enoyl reductase (ER)" evidence="7">
    <location>
        <begin position="19"/>
        <end position="358"/>
    </location>
</feature>
<dbReference type="Pfam" id="PF08240">
    <property type="entry name" value="ADH_N"/>
    <property type="match status" value="1"/>
</dbReference>
<keyword evidence="3" id="KW-0479">Metal-binding</keyword>
<comment type="caution">
    <text evidence="8">The sequence shown here is derived from an EMBL/GenBank/DDBJ whole genome shotgun (WGS) entry which is preliminary data.</text>
</comment>
<evidence type="ECO:0000313" key="8">
    <source>
        <dbReference type="EMBL" id="KAJ8995399.1"/>
    </source>
</evidence>
<protein>
    <recommendedName>
        <fullName evidence="7">Enoyl reductase (ER) domain-containing protein</fullName>
    </recommendedName>
</protein>
<dbReference type="GO" id="GO:0004022">
    <property type="term" value="F:alcohol dehydrogenase (NAD+) activity"/>
    <property type="evidence" value="ECO:0007669"/>
    <property type="project" value="TreeGrafter"/>
</dbReference>
<keyword evidence="5" id="KW-0560">Oxidoreductase</keyword>